<name>A0ACC0GHI6_9ERIC</name>
<keyword evidence="1" id="KW-0808">Transferase</keyword>
<dbReference type="Proteomes" id="UP001060215">
    <property type="component" value="Chromosome 8"/>
</dbReference>
<gene>
    <name evidence="1" type="ORF">LOK49_LG09G00642</name>
</gene>
<proteinExistence type="predicted"/>
<dbReference type="EMBL" id="CM045765">
    <property type="protein sequence ID" value="KAI7999998.1"/>
    <property type="molecule type" value="Genomic_DNA"/>
</dbReference>
<organism evidence="1 2">
    <name type="scientific">Camellia lanceoleosa</name>
    <dbReference type="NCBI Taxonomy" id="1840588"/>
    <lineage>
        <taxon>Eukaryota</taxon>
        <taxon>Viridiplantae</taxon>
        <taxon>Streptophyta</taxon>
        <taxon>Embryophyta</taxon>
        <taxon>Tracheophyta</taxon>
        <taxon>Spermatophyta</taxon>
        <taxon>Magnoliopsida</taxon>
        <taxon>eudicotyledons</taxon>
        <taxon>Gunneridae</taxon>
        <taxon>Pentapetalae</taxon>
        <taxon>asterids</taxon>
        <taxon>Ericales</taxon>
        <taxon>Theaceae</taxon>
        <taxon>Camellia</taxon>
    </lineage>
</organism>
<comment type="caution">
    <text evidence="1">The sequence shown here is derived from an EMBL/GenBank/DDBJ whole genome shotgun (WGS) entry which is preliminary data.</text>
</comment>
<sequence length="408" mass="46478">MVKTKIIVSAQVEEAGQVNGNLSHTRMPSEDFVGKRDSGSMSDDSCHPETSVLRINSEAQDVVTSSDLRPLNCIRKGSAGVVGMMLLKSYQNLHVPFTQDAPLMTEDMHEERLNAVEALGSSFLERDILSSDISTFKAANPAAVFEDFIHWHSPRDWENDEFEKSGEVSTNDAMELLKNNWPPKGQLSERMSEHGNLWQKIWNDAPALPASEQKPLLDPNREGEKVLHYLETLRPHLLLEQMQMVTKMGQLYLTMASTLKHLVDVKRLCVVFEYVEKLLIVVASLHHKFLQVPRLSEVIFSDYYDFYLPTMGTGAMACNRDMVKLEGDIDQGVEYYKKALYYNWHYVNAMYNLGSAYGEMLKFDMAIVFYELVFHFNPHCAEACNNLGVIYKDRNNLDKAVECYPAKL</sequence>
<keyword evidence="2" id="KW-1185">Reference proteome</keyword>
<protein>
    <submittedName>
        <fullName evidence="1">UDP-N-acetylglucosamine--peptide N-acetylglucosaminyltransferase SPINDLY</fullName>
    </submittedName>
</protein>
<evidence type="ECO:0000313" key="1">
    <source>
        <dbReference type="EMBL" id="KAI7999998.1"/>
    </source>
</evidence>
<reference evidence="1 2" key="1">
    <citation type="journal article" date="2022" name="Plant J.">
        <title>Chromosome-level genome of Camellia lanceoleosa provides a valuable resource for understanding genome evolution and self-incompatibility.</title>
        <authorList>
            <person name="Gong W."/>
            <person name="Xiao S."/>
            <person name="Wang L."/>
            <person name="Liao Z."/>
            <person name="Chang Y."/>
            <person name="Mo W."/>
            <person name="Hu G."/>
            <person name="Li W."/>
            <person name="Zhao G."/>
            <person name="Zhu H."/>
            <person name="Hu X."/>
            <person name="Ji K."/>
            <person name="Xiang X."/>
            <person name="Song Q."/>
            <person name="Yuan D."/>
            <person name="Jin S."/>
            <person name="Zhang L."/>
        </authorList>
    </citation>
    <scope>NUCLEOTIDE SEQUENCE [LARGE SCALE GENOMIC DNA]</scope>
    <source>
        <strain evidence="1">SQ_2022a</strain>
    </source>
</reference>
<accession>A0ACC0GHI6</accession>
<evidence type="ECO:0000313" key="2">
    <source>
        <dbReference type="Proteomes" id="UP001060215"/>
    </source>
</evidence>
<keyword evidence="1" id="KW-0328">Glycosyltransferase</keyword>